<evidence type="ECO:0000259" key="13">
    <source>
        <dbReference type="Pfam" id="PF09334"/>
    </source>
</evidence>
<dbReference type="FunFam" id="2.20.28.290:FF:000001">
    <property type="entry name" value="Leucine--tRNA ligase"/>
    <property type="match status" value="1"/>
</dbReference>
<feature type="domain" description="Leucyl-tRNA synthetase editing" evidence="14">
    <location>
        <begin position="221"/>
        <end position="402"/>
    </location>
</feature>
<evidence type="ECO:0000313" key="15">
    <source>
        <dbReference type="EMBL" id="QCI23961.1"/>
    </source>
</evidence>
<dbReference type="PRINTS" id="PR00985">
    <property type="entry name" value="TRNASYNTHLEU"/>
</dbReference>
<dbReference type="FunFam" id="1.10.730.10:FF:000003">
    <property type="entry name" value="Leucine--tRNA ligase"/>
    <property type="match status" value="1"/>
</dbReference>
<dbReference type="RefSeq" id="WP_158362851.1">
    <property type="nucleotide sequence ID" value="NZ_CP034864.1"/>
</dbReference>
<dbReference type="InterPro" id="IPR025709">
    <property type="entry name" value="Leu_tRNA-synth_edit"/>
</dbReference>
<feature type="domain" description="Methionyl/Leucyl tRNA synthetase" evidence="13">
    <location>
        <begin position="41"/>
        <end position="181"/>
    </location>
</feature>
<evidence type="ECO:0000256" key="7">
    <source>
        <dbReference type="ARBA" id="ARBA00023146"/>
    </source>
</evidence>
<dbReference type="Gene3D" id="3.40.50.620">
    <property type="entry name" value="HUPs"/>
    <property type="match status" value="2"/>
</dbReference>
<evidence type="ECO:0000256" key="5">
    <source>
        <dbReference type="ARBA" id="ARBA00022840"/>
    </source>
</evidence>
<feature type="short sequence motif" description="'KMSKS' region" evidence="9">
    <location>
        <begin position="620"/>
        <end position="624"/>
    </location>
</feature>
<dbReference type="HAMAP" id="MF_00049_B">
    <property type="entry name" value="Leu_tRNA_synth_B"/>
    <property type="match status" value="1"/>
</dbReference>
<dbReference type="AlphaFoldDB" id="A0A4D6YBU0"/>
<dbReference type="Pfam" id="PF09334">
    <property type="entry name" value="tRNA-synt_1g"/>
    <property type="match status" value="1"/>
</dbReference>
<dbReference type="Proteomes" id="UP000298745">
    <property type="component" value="Chromosome"/>
</dbReference>
<dbReference type="PANTHER" id="PTHR43740">
    <property type="entry name" value="LEUCYL-TRNA SYNTHETASE"/>
    <property type="match status" value="1"/>
</dbReference>
<evidence type="ECO:0000259" key="11">
    <source>
        <dbReference type="Pfam" id="PF00133"/>
    </source>
</evidence>
<feature type="domain" description="Aminoacyl-tRNA synthetase class Ia" evidence="11">
    <location>
        <begin position="620"/>
        <end position="659"/>
    </location>
</feature>
<comment type="catalytic activity">
    <reaction evidence="8 9">
        <text>tRNA(Leu) + L-leucine + ATP = L-leucyl-tRNA(Leu) + AMP + diphosphate</text>
        <dbReference type="Rhea" id="RHEA:11688"/>
        <dbReference type="Rhea" id="RHEA-COMP:9613"/>
        <dbReference type="Rhea" id="RHEA-COMP:9622"/>
        <dbReference type="ChEBI" id="CHEBI:30616"/>
        <dbReference type="ChEBI" id="CHEBI:33019"/>
        <dbReference type="ChEBI" id="CHEBI:57427"/>
        <dbReference type="ChEBI" id="CHEBI:78442"/>
        <dbReference type="ChEBI" id="CHEBI:78494"/>
        <dbReference type="ChEBI" id="CHEBI:456215"/>
        <dbReference type="EC" id="6.1.1.4"/>
    </reaction>
</comment>
<dbReference type="GO" id="GO:0005524">
    <property type="term" value="F:ATP binding"/>
    <property type="evidence" value="ECO:0007669"/>
    <property type="project" value="UniProtKB-UniRule"/>
</dbReference>
<reference evidence="15 16" key="1">
    <citation type="submission" date="2018-12" db="EMBL/GenBank/DDBJ databases">
        <authorList>
            <person name="Chong R.A."/>
        </authorList>
    </citation>
    <scope>NUCLEOTIDE SEQUENCE [LARGE SCALE GENOMIC DNA]</scope>
    <source>
        <strain evidence="15 16">Msa</strain>
    </source>
</reference>
<dbReference type="Pfam" id="PF08264">
    <property type="entry name" value="Anticodon_1"/>
    <property type="match status" value="1"/>
</dbReference>
<gene>
    <name evidence="9 15" type="primary">leuS</name>
    <name evidence="15" type="ORF">D9V74_02100</name>
</gene>
<keyword evidence="6 9" id="KW-0648">Protein biosynthesis</keyword>
<dbReference type="InterPro" id="IPR009008">
    <property type="entry name" value="Val/Leu/Ile-tRNA-synth_edit"/>
</dbReference>
<dbReference type="GO" id="GO:0006429">
    <property type="term" value="P:leucyl-tRNA aminoacylation"/>
    <property type="evidence" value="ECO:0007669"/>
    <property type="project" value="UniProtKB-UniRule"/>
</dbReference>
<evidence type="ECO:0000256" key="1">
    <source>
        <dbReference type="ARBA" id="ARBA00005594"/>
    </source>
</evidence>
<evidence type="ECO:0000256" key="6">
    <source>
        <dbReference type="ARBA" id="ARBA00022917"/>
    </source>
</evidence>
<dbReference type="Gene3D" id="3.10.20.590">
    <property type="match status" value="1"/>
</dbReference>
<dbReference type="InterPro" id="IPR002300">
    <property type="entry name" value="aa-tRNA-synth_Ia"/>
</dbReference>
<dbReference type="Pfam" id="PF00133">
    <property type="entry name" value="tRNA-synt_1"/>
    <property type="match status" value="1"/>
</dbReference>
<evidence type="ECO:0000256" key="9">
    <source>
        <dbReference type="HAMAP-Rule" id="MF_00049"/>
    </source>
</evidence>
<dbReference type="OrthoDB" id="9810365at2"/>
<feature type="short sequence motif" description="'HIGH' region" evidence="9">
    <location>
        <begin position="42"/>
        <end position="52"/>
    </location>
</feature>
<keyword evidence="5 9" id="KW-0067">ATP-binding</keyword>
<evidence type="ECO:0000256" key="4">
    <source>
        <dbReference type="ARBA" id="ARBA00022741"/>
    </source>
</evidence>
<dbReference type="EC" id="6.1.1.4" evidence="9"/>
<dbReference type="InterPro" id="IPR014729">
    <property type="entry name" value="Rossmann-like_a/b/a_fold"/>
</dbReference>
<reference evidence="15 16" key="2">
    <citation type="submission" date="2019-05" db="EMBL/GenBank/DDBJ databases">
        <title>Genome evolution of the obligate endosymbiont Buchnera aphidicola.</title>
        <authorList>
            <person name="Moran N.A."/>
        </authorList>
    </citation>
    <scope>NUCLEOTIDE SEQUENCE [LARGE SCALE GENOMIC DNA]</scope>
    <source>
        <strain evidence="15 16">Msa</strain>
    </source>
</reference>
<evidence type="ECO:0000256" key="10">
    <source>
        <dbReference type="RuleBase" id="RU363035"/>
    </source>
</evidence>
<dbReference type="CDD" id="cd07958">
    <property type="entry name" value="Anticodon_Ia_Leu_BEm"/>
    <property type="match status" value="1"/>
</dbReference>
<dbReference type="SUPFAM" id="SSF52374">
    <property type="entry name" value="Nucleotidylyl transferase"/>
    <property type="match status" value="1"/>
</dbReference>
<dbReference type="InterPro" id="IPR002302">
    <property type="entry name" value="Leu-tRNA-ligase"/>
</dbReference>
<dbReference type="GO" id="GO:0002161">
    <property type="term" value="F:aminoacyl-tRNA deacylase activity"/>
    <property type="evidence" value="ECO:0007669"/>
    <property type="project" value="InterPro"/>
</dbReference>
<dbReference type="EMBL" id="CP034864">
    <property type="protein sequence ID" value="QCI23961.1"/>
    <property type="molecule type" value="Genomic_DNA"/>
</dbReference>
<keyword evidence="2 9" id="KW-0963">Cytoplasm</keyword>
<dbReference type="GO" id="GO:0005829">
    <property type="term" value="C:cytosol"/>
    <property type="evidence" value="ECO:0007669"/>
    <property type="project" value="TreeGrafter"/>
</dbReference>
<protein>
    <recommendedName>
        <fullName evidence="9">Leucine--tRNA ligase</fullName>
        <ecNumber evidence="9">6.1.1.4</ecNumber>
    </recommendedName>
    <alternativeName>
        <fullName evidence="9">Leucyl-tRNA synthetase</fullName>
        <shortName evidence="9">LeuRS</shortName>
    </alternativeName>
</protein>
<keyword evidence="7 9" id="KW-0030">Aminoacyl-tRNA synthetase</keyword>
<organism evidence="15 16">
    <name type="scientific">Buchnera aphidicola</name>
    <name type="common">Macrosiphoniella sanborni</name>
    <dbReference type="NCBI Taxonomy" id="1241865"/>
    <lineage>
        <taxon>Bacteria</taxon>
        <taxon>Pseudomonadati</taxon>
        <taxon>Pseudomonadota</taxon>
        <taxon>Gammaproteobacteria</taxon>
        <taxon>Enterobacterales</taxon>
        <taxon>Erwiniaceae</taxon>
        <taxon>Buchnera</taxon>
    </lineage>
</organism>
<proteinExistence type="inferred from homology"/>
<dbReference type="CDD" id="cd00812">
    <property type="entry name" value="LeuRS_core"/>
    <property type="match status" value="1"/>
</dbReference>
<dbReference type="SUPFAM" id="SSF47323">
    <property type="entry name" value="Anticodon-binding domain of a subclass of class I aminoacyl-tRNA synthetases"/>
    <property type="match status" value="1"/>
</dbReference>
<dbReference type="InterPro" id="IPR009080">
    <property type="entry name" value="tRNAsynth_Ia_anticodon-bd"/>
</dbReference>
<comment type="similarity">
    <text evidence="1 9 10">Belongs to the class-I aminoacyl-tRNA synthetase family.</text>
</comment>
<dbReference type="Pfam" id="PF13603">
    <property type="entry name" value="tRNA-synt_1_2"/>
    <property type="match status" value="1"/>
</dbReference>
<evidence type="ECO:0000259" key="14">
    <source>
        <dbReference type="Pfam" id="PF13603"/>
    </source>
</evidence>
<keyword evidence="4 9" id="KW-0547">Nucleotide-binding</keyword>
<feature type="binding site" evidence="9">
    <location>
        <position position="623"/>
    </location>
    <ligand>
        <name>ATP</name>
        <dbReference type="ChEBI" id="CHEBI:30616"/>
    </ligand>
</feature>
<dbReference type="GO" id="GO:0004823">
    <property type="term" value="F:leucine-tRNA ligase activity"/>
    <property type="evidence" value="ECO:0007669"/>
    <property type="project" value="UniProtKB-UniRule"/>
</dbReference>
<dbReference type="InterPro" id="IPR013155">
    <property type="entry name" value="M/V/L/I-tRNA-synth_anticd-bd"/>
</dbReference>
<dbReference type="NCBIfam" id="TIGR00396">
    <property type="entry name" value="leuS_bact"/>
    <property type="match status" value="1"/>
</dbReference>
<dbReference type="SUPFAM" id="SSF50677">
    <property type="entry name" value="ValRS/IleRS/LeuRS editing domain"/>
    <property type="match status" value="1"/>
</dbReference>
<accession>A0A4D6YBU0</accession>
<dbReference type="FunFam" id="3.40.50.620:FF:000003">
    <property type="entry name" value="Leucine--tRNA ligase"/>
    <property type="match status" value="1"/>
</dbReference>
<dbReference type="InterPro" id="IPR015413">
    <property type="entry name" value="Methionyl/Leucyl_tRNA_Synth"/>
</dbReference>
<evidence type="ECO:0000313" key="16">
    <source>
        <dbReference type="Proteomes" id="UP000298745"/>
    </source>
</evidence>
<sequence>MEKEYLPKQIEHHVQKYWEKNKTFQVQENSKKEKYYCLPMLPYPSGKLHMGHVRNYTISDVIARYQRMLGKNVLHPMGWDAFGLPAEEAAIKNNTNPMSWTKNNIKYMKKQLQSLGFSYDWSREITTCKPEYYRWEQWFFTELYKKKLVYKKNSLVNWCTYDKTVLANEQVINGLCWRCQNKIIIKKIPQWFIKIRNYAESLYQDLKKLTHWPENVKNMQKNWIGRMKGFQITLKIFNTFETLKVFSLRLDLIMGATYVVISPDHELSKKICKKNEIFKKFIKKNQYISEEQKQYIKYIGINTNLFIIHPITEKKIPIWIANFHKIEYGIDTILCIPGHNKHDWHFAIKNNLKIKYVILDNILKNKSSSSYTSYVNTKGTLFNSGKFNGLNFKNATEKIKKILLYKKILKKKIHYKLQDWCISRQRYWGTPIPMATLENGDIVSIPKKDLPVILPKIKNNIYSSNKKIQIDSNWIKILLNKKTAIRETDTFDTFIESSWYYARYTCPNFHTGMIDPIASKYWLPIDQYIGGIEHATMHLIYFRFFHKLLRDFKFVDVDEPVKNLLCQGMVLSEAFYEINQKSQKNWLNPSQVLIKRNLKGEIIEVHNKKGKKIVYAGMIKMSKSKNNGIEPELIIQRYGADTIRLFIMFAAPIESALEWKESGVKGIHRFLKKFWLLIFNYIKIQNTHKHMNFNALNDPQNELRRQLHETVLKVSDDISRRQTFNTAISAIMKLVNKLSQASMKEEQDKSIMREALIYTIKMLYPFTPHLCFFVWNYLNKNSSIDYESWPILNQEILLKKYNIFVVQINGKMRCTINISNHLKKEEILSYAQNQKKIKKYLQDTNIKKIIYIPKKIINFVI</sequence>
<dbReference type="PROSITE" id="PS00178">
    <property type="entry name" value="AA_TRNA_LIGASE_I"/>
    <property type="match status" value="1"/>
</dbReference>
<dbReference type="Gene3D" id="1.10.730.10">
    <property type="entry name" value="Isoleucyl-tRNA Synthetase, Domain 1"/>
    <property type="match status" value="1"/>
</dbReference>
<evidence type="ECO:0000256" key="2">
    <source>
        <dbReference type="ARBA" id="ARBA00022490"/>
    </source>
</evidence>
<comment type="subcellular location">
    <subcellularLocation>
        <location evidence="9">Cytoplasm</location>
    </subcellularLocation>
</comment>
<feature type="domain" description="Methionyl/Valyl/Leucyl/Isoleucyl-tRNA synthetase anticodon-binding" evidence="12">
    <location>
        <begin position="702"/>
        <end position="826"/>
    </location>
</feature>
<name>A0A4D6YBU0_9GAMM</name>
<evidence type="ECO:0000259" key="12">
    <source>
        <dbReference type="Pfam" id="PF08264"/>
    </source>
</evidence>
<evidence type="ECO:0000256" key="3">
    <source>
        <dbReference type="ARBA" id="ARBA00022598"/>
    </source>
</evidence>
<evidence type="ECO:0000256" key="8">
    <source>
        <dbReference type="ARBA" id="ARBA00047469"/>
    </source>
</evidence>
<dbReference type="Gene3D" id="2.20.28.290">
    <property type="match status" value="1"/>
</dbReference>
<dbReference type="PANTHER" id="PTHR43740:SF2">
    <property type="entry name" value="LEUCINE--TRNA LIGASE, MITOCHONDRIAL"/>
    <property type="match status" value="1"/>
</dbReference>
<dbReference type="InterPro" id="IPR001412">
    <property type="entry name" value="aa-tRNA-synth_I_CS"/>
</dbReference>
<keyword evidence="3 9" id="KW-0436">Ligase</keyword>